<dbReference type="Proteomes" id="UP000291084">
    <property type="component" value="Chromosome 3"/>
</dbReference>
<feature type="compositionally biased region" description="Basic and acidic residues" evidence="1">
    <location>
        <begin position="92"/>
        <end position="109"/>
    </location>
</feature>
<accession>A0A0S3RMQ9</accession>
<proteinExistence type="predicted"/>
<dbReference type="AlphaFoldDB" id="A0A0S3RMQ9"/>
<organism evidence="2 3">
    <name type="scientific">Vigna angularis var. angularis</name>
    <dbReference type="NCBI Taxonomy" id="157739"/>
    <lineage>
        <taxon>Eukaryota</taxon>
        <taxon>Viridiplantae</taxon>
        <taxon>Streptophyta</taxon>
        <taxon>Embryophyta</taxon>
        <taxon>Tracheophyta</taxon>
        <taxon>Spermatophyta</taxon>
        <taxon>Magnoliopsida</taxon>
        <taxon>eudicotyledons</taxon>
        <taxon>Gunneridae</taxon>
        <taxon>Pentapetalae</taxon>
        <taxon>rosids</taxon>
        <taxon>fabids</taxon>
        <taxon>Fabales</taxon>
        <taxon>Fabaceae</taxon>
        <taxon>Papilionoideae</taxon>
        <taxon>50 kb inversion clade</taxon>
        <taxon>NPAAA clade</taxon>
        <taxon>indigoferoid/millettioid clade</taxon>
        <taxon>Phaseoleae</taxon>
        <taxon>Vigna</taxon>
    </lineage>
</organism>
<feature type="region of interest" description="Disordered" evidence="1">
    <location>
        <begin position="79"/>
        <end position="109"/>
    </location>
</feature>
<reference evidence="2 3" key="1">
    <citation type="journal article" date="2015" name="Sci. Rep.">
        <title>The power of single molecule real-time sequencing technology in the de novo assembly of a eukaryotic genome.</title>
        <authorList>
            <person name="Sakai H."/>
            <person name="Naito K."/>
            <person name="Ogiso-Tanaka E."/>
            <person name="Takahashi Y."/>
            <person name="Iseki K."/>
            <person name="Muto C."/>
            <person name="Satou K."/>
            <person name="Teruya K."/>
            <person name="Shiroma A."/>
            <person name="Shimoji M."/>
            <person name="Hirano T."/>
            <person name="Itoh T."/>
            <person name="Kaga A."/>
            <person name="Tomooka N."/>
        </authorList>
    </citation>
    <scope>NUCLEOTIDE SEQUENCE [LARGE SCALE GENOMIC DNA]</scope>
    <source>
        <strain evidence="3">cv. Shumari</strain>
    </source>
</reference>
<dbReference type="EMBL" id="AP015036">
    <property type="protein sequence ID" value="BAT81870.1"/>
    <property type="molecule type" value="Genomic_DNA"/>
</dbReference>
<keyword evidence="3" id="KW-1185">Reference proteome</keyword>
<sequence>MHRASTSTHIPSPEYDDTRHQYNTLKAKRSMDAKRHSISSFSNLGMPTMFVAYAPTPLLAQGIGVPYHESFYYVQSQNQTVSSSSAYQGDEDQQHHEAQPLQEEPLRPR</sequence>
<name>A0A0S3RMQ9_PHAAN</name>
<evidence type="ECO:0000256" key="1">
    <source>
        <dbReference type="SAM" id="MobiDB-lite"/>
    </source>
</evidence>
<gene>
    <name evidence="2" type="primary">Vigan.03G177700</name>
    <name evidence="2" type="ORF">VIGAN_03177700</name>
</gene>
<evidence type="ECO:0000313" key="2">
    <source>
        <dbReference type="EMBL" id="BAT81870.1"/>
    </source>
</evidence>
<protein>
    <submittedName>
        <fullName evidence="2">Uncharacterized protein</fullName>
    </submittedName>
</protein>
<evidence type="ECO:0000313" key="3">
    <source>
        <dbReference type="Proteomes" id="UP000291084"/>
    </source>
</evidence>